<evidence type="ECO:0000313" key="2">
    <source>
        <dbReference type="EMBL" id="CAE7346655.1"/>
    </source>
</evidence>
<dbReference type="PANTHER" id="PTHR48465">
    <property type="entry name" value="PROTEIN SSUH2 HOMOLOG"/>
    <property type="match status" value="1"/>
</dbReference>
<proteinExistence type="predicted"/>
<evidence type="ECO:0000313" key="3">
    <source>
        <dbReference type="Proteomes" id="UP000604046"/>
    </source>
</evidence>
<comment type="caution">
    <text evidence="2">The sequence shown here is derived from an EMBL/GenBank/DDBJ whole genome shotgun (WGS) entry which is preliminary data.</text>
</comment>
<feature type="region of interest" description="Disordered" evidence="1">
    <location>
        <begin position="158"/>
        <end position="296"/>
    </location>
</feature>
<name>A0A812P5M7_9DINO</name>
<evidence type="ECO:0000256" key="1">
    <source>
        <dbReference type="SAM" id="MobiDB-lite"/>
    </source>
</evidence>
<dbReference type="Proteomes" id="UP000604046">
    <property type="component" value="Unassembled WGS sequence"/>
</dbReference>
<protein>
    <submittedName>
        <fullName evidence="2">Ssuh2 protein</fullName>
    </submittedName>
</protein>
<gene>
    <name evidence="2" type="primary">Ssuh2</name>
    <name evidence="2" type="ORF">SNAT2548_LOCUS18187</name>
</gene>
<reference evidence="2" key="1">
    <citation type="submission" date="2021-02" db="EMBL/GenBank/DDBJ databases">
        <authorList>
            <person name="Dougan E. K."/>
            <person name="Rhodes N."/>
            <person name="Thang M."/>
            <person name="Chan C."/>
        </authorList>
    </citation>
    <scope>NUCLEOTIDE SEQUENCE</scope>
</reference>
<feature type="compositionally biased region" description="Basic and acidic residues" evidence="1">
    <location>
        <begin position="267"/>
        <end position="283"/>
    </location>
</feature>
<dbReference type="AlphaFoldDB" id="A0A812P5M7"/>
<dbReference type="OrthoDB" id="3355217at2759"/>
<dbReference type="PANTHER" id="PTHR48465:SF1">
    <property type="entry name" value="PROTEIN SSUH2 HOMOLOG"/>
    <property type="match status" value="1"/>
</dbReference>
<feature type="compositionally biased region" description="Basic and acidic residues" evidence="1">
    <location>
        <begin position="170"/>
        <end position="259"/>
    </location>
</feature>
<sequence>MAQRQSLVDGQELVSFHAQAIAWTPETVRQALEAEVKRNCCWSDEPVRDMEIRQLTQSDLWYVKLTSCVETRSMEEKKEIYQGGEVDKEGTPPDEWSMEVTPPEPFQEMTKCYRVPHSDVISQCEECDGRGDVACKRCDRKGWWWCKNCKGEKQIWCEESSDSSSSEAGGKGEDADGKGKGKDDGKGYRSSVEGKGEEPDGKGKGKEDGKGYRSSFEGKGDEPDGKGKGKEDGKGYRSSFEGKGDEPDGKGKGKEDGKGYRSSIAGKGEEADGKGKGKDEGKGYRSSKGSAQLGSL</sequence>
<feature type="compositionally biased region" description="Polar residues" evidence="1">
    <location>
        <begin position="287"/>
        <end position="296"/>
    </location>
</feature>
<keyword evidence="3" id="KW-1185">Reference proteome</keyword>
<accession>A0A812P5M7</accession>
<dbReference type="EMBL" id="CAJNDS010002136">
    <property type="protein sequence ID" value="CAE7346655.1"/>
    <property type="molecule type" value="Genomic_DNA"/>
</dbReference>
<dbReference type="InterPro" id="IPR052789">
    <property type="entry name" value="SSUH2_homolog"/>
</dbReference>
<organism evidence="2 3">
    <name type="scientific">Symbiodinium natans</name>
    <dbReference type="NCBI Taxonomy" id="878477"/>
    <lineage>
        <taxon>Eukaryota</taxon>
        <taxon>Sar</taxon>
        <taxon>Alveolata</taxon>
        <taxon>Dinophyceae</taxon>
        <taxon>Suessiales</taxon>
        <taxon>Symbiodiniaceae</taxon>
        <taxon>Symbiodinium</taxon>
    </lineage>
</organism>